<dbReference type="AlphaFoldDB" id="A0A1W1XT92"/>
<dbReference type="PANTHER" id="PTHR47017">
    <property type="entry name" value="ACYL-COA"/>
    <property type="match status" value="1"/>
</dbReference>
<dbReference type="EMBL" id="FWXD01000015">
    <property type="protein sequence ID" value="SMC27107.1"/>
    <property type="molecule type" value="Genomic_DNA"/>
</dbReference>
<dbReference type="RefSeq" id="WP_084091357.1">
    <property type="nucleotide sequence ID" value="NZ_FWXD01000015.1"/>
</dbReference>
<keyword evidence="2" id="KW-1185">Reference proteome</keyword>
<dbReference type="STRING" id="1121001.SAMN02745857_02730"/>
<name>A0A1W1XT92_9NEIS</name>
<dbReference type="Pfam" id="PF04339">
    <property type="entry name" value="FemAB_like"/>
    <property type="match status" value="1"/>
</dbReference>
<evidence type="ECO:0000313" key="2">
    <source>
        <dbReference type="Proteomes" id="UP000192761"/>
    </source>
</evidence>
<protein>
    <submittedName>
        <fullName evidence="1">Uncharacterized protein</fullName>
    </submittedName>
</protein>
<proteinExistence type="predicted"/>
<accession>A0A1W1XT92</accession>
<dbReference type="InterPro" id="IPR016181">
    <property type="entry name" value="Acyl_CoA_acyltransferase"/>
</dbReference>
<evidence type="ECO:0000313" key="1">
    <source>
        <dbReference type="EMBL" id="SMC27107.1"/>
    </source>
</evidence>
<dbReference type="SUPFAM" id="SSF55729">
    <property type="entry name" value="Acyl-CoA N-acyltransferases (Nat)"/>
    <property type="match status" value="1"/>
</dbReference>
<sequence>MLRVHTDLSTLPPAQWNALAGASPVLNHAFLAAMEAHGCVGRDSGWQPCHIALHDGAEDGPLRGALPLYLKQHSYGEYVFDWSWAQAYHEHGLDYYPKLLGAIPFTPVPGERLLADSDADRSQLIQGALALARDVEASSLHLLFHPQRDIALLQDLGLQLRTQIQFHWRNQGWADFDAFLAALKRDKRKKIRQERNKVTAAGIRIERKVGHAITAEDWAFFARCYSNTYHEHRSSPYLNEGFFRQIGQTLPEACLLIMAYRNDEPLACALNLIGPGRLYGRYWGADWEAGGGGFEPNLHFELCYYQGIEFALERGIAVFEGGAQGEHKQARGFSPVMTYSAHWLAHPGFARAVAEYLRRERTHIERAHAELLAHEAFGNAA</sequence>
<dbReference type="Proteomes" id="UP000192761">
    <property type="component" value="Unassembled WGS sequence"/>
</dbReference>
<organism evidence="1 2">
    <name type="scientific">Andreprevotia lacus DSM 23236</name>
    <dbReference type="NCBI Taxonomy" id="1121001"/>
    <lineage>
        <taxon>Bacteria</taxon>
        <taxon>Pseudomonadati</taxon>
        <taxon>Pseudomonadota</taxon>
        <taxon>Betaproteobacteria</taxon>
        <taxon>Neisseriales</taxon>
        <taxon>Chitinibacteraceae</taxon>
        <taxon>Andreprevotia</taxon>
    </lineage>
</organism>
<gene>
    <name evidence="1" type="ORF">SAMN02745857_02730</name>
</gene>
<dbReference type="Gene3D" id="3.40.630.30">
    <property type="match status" value="1"/>
</dbReference>
<dbReference type="InterPro" id="IPR007434">
    <property type="entry name" value="FemAB-like"/>
</dbReference>
<reference evidence="1 2" key="1">
    <citation type="submission" date="2017-04" db="EMBL/GenBank/DDBJ databases">
        <authorList>
            <person name="Afonso C.L."/>
            <person name="Miller P.J."/>
            <person name="Scott M.A."/>
            <person name="Spackman E."/>
            <person name="Goraichik I."/>
            <person name="Dimitrov K.M."/>
            <person name="Suarez D.L."/>
            <person name="Swayne D.E."/>
        </authorList>
    </citation>
    <scope>NUCLEOTIDE SEQUENCE [LARGE SCALE GENOMIC DNA]</scope>
    <source>
        <strain evidence="1 2">DSM 23236</strain>
    </source>
</reference>
<dbReference type="PANTHER" id="PTHR47017:SF1">
    <property type="entry name" value="ACYL-COA"/>
    <property type="match status" value="1"/>
</dbReference>
<dbReference type="OrthoDB" id="9776898at2"/>